<proteinExistence type="predicted"/>
<evidence type="ECO:0008006" key="3">
    <source>
        <dbReference type="Google" id="ProtNLM"/>
    </source>
</evidence>
<evidence type="ECO:0000313" key="1">
    <source>
        <dbReference type="EMBL" id="ALC14999.1"/>
    </source>
</evidence>
<evidence type="ECO:0000313" key="2">
    <source>
        <dbReference type="Proteomes" id="UP000057158"/>
    </source>
</evidence>
<reference evidence="1 2" key="1">
    <citation type="submission" date="2015-07" db="EMBL/GenBank/DDBJ databases">
        <title>Isolation and Genomic Characterization of a Novel Halophilic Metal-Reducing Deltaproteobacterium from the Deep Subsurface.</title>
        <authorList>
            <person name="Badalamenti J.P."/>
            <person name="Summers Z.M."/>
            <person name="Gralnick J.A."/>
            <person name="Bond D.R."/>
        </authorList>
    </citation>
    <scope>NUCLEOTIDE SEQUENCE [LARGE SCALE GENOMIC DNA]</scope>
    <source>
        <strain evidence="1 2">WTL</strain>
    </source>
</reference>
<dbReference type="PATRIC" id="fig|1603606.3.peg.221"/>
<dbReference type="RefSeq" id="WP_053549242.1">
    <property type="nucleotide sequence ID" value="NZ_CP010802.1"/>
</dbReference>
<dbReference type="STRING" id="1603606.DSOUD_0199"/>
<dbReference type="Proteomes" id="UP000057158">
    <property type="component" value="Chromosome"/>
</dbReference>
<organism evidence="1 2">
    <name type="scientific">Desulfuromonas soudanensis</name>
    <dbReference type="NCBI Taxonomy" id="1603606"/>
    <lineage>
        <taxon>Bacteria</taxon>
        <taxon>Pseudomonadati</taxon>
        <taxon>Thermodesulfobacteriota</taxon>
        <taxon>Desulfuromonadia</taxon>
        <taxon>Desulfuromonadales</taxon>
        <taxon>Desulfuromonadaceae</taxon>
        <taxon>Desulfuromonas</taxon>
    </lineage>
</organism>
<dbReference type="KEGG" id="des:DSOUD_0199"/>
<dbReference type="AlphaFoldDB" id="A0A0M3QES9"/>
<accession>A0A0M3QES9</accession>
<keyword evidence="2" id="KW-1185">Reference proteome</keyword>
<name>A0A0M3QES9_9BACT</name>
<gene>
    <name evidence="1" type="ORF">DSOUD_0199</name>
</gene>
<dbReference type="EMBL" id="CP010802">
    <property type="protein sequence ID" value="ALC14999.1"/>
    <property type="molecule type" value="Genomic_DNA"/>
</dbReference>
<protein>
    <recommendedName>
        <fullName evidence="3">Response regulatory domain-containing protein</fullName>
    </recommendedName>
</protein>
<sequence length="147" mass="16433">MKVLVVGHLPQTRQLLRVLRRVNRAFATHYRHGAEAIAATRRGGAHYDLVFLEDNEESPESQTVAEAIQAVDATIPIAFLRYPTDRNPEGQIPRLIGAFEHSTRGLRLLDCRLSGSPAKERPSPLPAPAEILFEYHLPLRVKDSLHG</sequence>